<evidence type="ECO:0000256" key="1">
    <source>
        <dbReference type="ARBA" id="ARBA00022630"/>
    </source>
</evidence>
<dbReference type="SUPFAM" id="SSF51905">
    <property type="entry name" value="FAD/NAD(P)-binding domain"/>
    <property type="match status" value="1"/>
</dbReference>
<dbReference type="InterPro" id="IPR036188">
    <property type="entry name" value="FAD/NAD-bd_sf"/>
</dbReference>
<comment type="caution">
    <text evidence="6">The sequence shown here is derived from an EMBL/GenBank/DDBJ whole genome shotgun (WGS) entry which is preliminary data.</text>
</comment>
<dbReference type="PIRSF" id="PIRSF000171">
    <property type="entry name" value="SDHA_APRA_LASPO"/>
    <property type="match status" value="1"/>
</dbReference>
<dbReference type="PRINTS" id="PR00411">
    <property type="entry name" value="PNDRDTASEI"/>
</dbReference>
<dbReference type="Gene3D" id="1.20.58.100">
    <property type="entry name" value="Fumarate reductase/succinate dehydrogenase flavoprotein-like, C-terminal domain"/>
    <property type="match status" value="1"/>
</dbReference>
<reference evidence="6 7" key="1">
    <citation type="submission" date="2020-04" db="EMBL/GenBank/DDBJ databases">
        <title>Paenibacillus algicola sp. nov., a novel marine bacterium producing alginate lyase.</title>
        <authorList>
            <person name="Huang H."/>
        </authorList>
    </citation>
    <scope>NUCLEOTIDE SEQUENCE [LARGE SCALE GENOMIC DNA]</scope>
    <source>
        <strain evidence="6 7">L7-75</strain>
    </source>
</reference>
<evidence type="ECO:0000256" key="2">
    <source>
        <dbReference type="ARBA" id="ARBA00023002"/>
    </source>
</evidence>
<evidence type="ECO:0000313" key="7">
    <source>
        <dbReference type="Proteomes" id="UP000565468"/>
    </source>
</evidence>
<evidence type="ECO:0000259" key="4">
    <source>
        <dbReference type="Pfam" id="PF00890"/>
    </source>
</evidence>
<dbReference type="SUPFAM" id="SSF56425">
    <property type="entry name" value="Succinate dehydrogenase/fumarate reductase flavoprotein, catalytic domain"/>
    <property type="match status" value="1"/>
</dbReference>
<keyword evidence="2" id="KW-0560">Oxidoreductase</keyword>
<dbReference type="InterPro" id="IPR030664">
    <property type="entry name" value="SdhA/FrdA/AprA"/>
</dbReference>
<dbReference type="Pfam" id="PF00890">
    <property type="entry name" value="FAD_binding_2"/>
    <property type="match status" value="1"/>
</dbReference>
<dbReference type="InterPro" id="IPR003953">
    <property type="entry name" value="FAD-dep_OxRdtase_2_FAD-bd"/>
</dbReference>
<dbReference type="Proteomes" id="UP000565468">
    <property type="component" value="Unassembled WGS sequence"/>
</dbReference>
<keyword evidence="1" id="KW-0285">Flavoprotein</keyword>
<dbReference type="GO" id="GO:0033765">
    <property type="term" value="F:steroid dehydrogenase activity, acting on the CH-CH group of donors"/>
    <property type="evidence" value="ECO:0007669"/>
    <property type="project" value="UniProtKB-ARBA"/>
</dbReference>
<protein>
    <submittedName>
        <fullName evidence="6">FAD-binding protein</fullName>
    </submittedName>
</protein>
<dbReference type="PANTHER" id="PTHR11632:SF51">
    <property type="entry name" value="SUCCINATE DEHYDROGENASE [UBIQUINONE] FLAVOPROTEIN SUBUNIT, MITOCHONDRIAL"/>
    <property type="match status" value="1"/>
</dbReference>
<dbReference type="Pfam" id="PF02910">
    <property type="entry name" value="Succ_DH_flav_C"/>
    <property type="match status" value="1"/>
</dbReference>
<sequence length="573" mass="62522">MNPLNIQTDVLVIGSGAAGMIAAKAAADEGASVVLADKSLVGRGGATILAQMTVAVALGEAEEDNPDIHFEDTMKGSRGMAQPDIVRAVVDRGPELITELAGYGVKWAKTDDGKYSQVVAPGHSRRRCVYVDILNTGGATSAALRKSIWKNKDIQRLKNIMITKLVIEDGEVTGALGFTMERFQPVTVAASAVILATGGLTEIYERNSASSNMTGDGFMLAAEAGAELRDIEMVQFFPIAHLHPPLVGIDPIMWDPFRYKLGGRLLNGNEEEFMDKYNSEVAGVYSAARDQTTFAIFKEVEAGRGTPHGGAYLDFRMVPEEKLKEAFGPVIDILIGQGIDLTKDMVEVAPMAHFTMGGIQVNEQMETTVPGLYACGELIYGMHGANRLSGNAITEALVTGRIAAEASVRAQRKSCTAEHLLPALAAELERLERFWYPREADRDETSMLSLKHELQQLMWEGAGPLRTEESLKQAAERLEKLQVRVEDTALARQEHFTLSLIEKLELFNMLKLSRAIVMGALARRETRGAHVRLDYDHAYETAVSTSFALDGLQDWSMKEIALPQQGQIDKGGR</sequence>
<proteinExistence type="predicted"/>
<dbReference type="PANTHER" id="PTHR11632">
    <property type="entry name" value="SUCCINATE DEHYDROGENASE 2 FLAVOPROTEIN SUBUNIT"/>
    <property type="match status" value="1"/>
</dbReference>
<evidence type="ECO:0000256" key="3">
    <source>
        <dbReference type="PIRSR" id="PIRSR000171-1"/>
    </source>
</evidence>
<dbReference type="SUPFAM" id="SSF46977">
    <property type="entry name" value="Succinate dehydrogenase/fumarate reductase flavoprotein C-terminal domain"/>
    <property type="match status" value="1"/>
</dbReference>
<dbReference type="InterPro" id="IPR015939">
    <property type="entry name" value="Fum_Rdtase/Succ_DH_flav-like_C"/>
</dbReference>
<gene>
    <name evidence="6" type="ORF">HII30_11505</name>
</gene>
<dbReference type="PRINTS" id="PR00368">
    <property type="entry name" value="FADPNR"/>
</dbReference>
<feature type="domain" description="FAD-dependent oxidoreductase 2 FAD-binding" evidence="4">
    <location>
        <begin position="9"/>
        <end position="392"/>
    </location>
</feature>
<name>A0A848M608_PAELE</name>
<dbReference type="Gene3D" id="3.90.700.10">
    <property type="entry name" value="Succinate dehydrogenase/fumarate reductase flavoprotein, catalytic domain"/>
    <property type="match status" value="1"/>
</dbReference>
<organism evidence="6 7">
    <name type="scientific">Paenibacillus lemnae</name>
    <dbReference type="NCBI Taxonomy" id="1330551"/>
    <lineage>
        <taxon>Bacteria</taxon>
        <taxon>Bacillati</taxon>
        <taxon>Bacillota</taxon>
        <taxon>Bacilli</taxon>
        <taxon>Bacillales</taxon>
        <taxon>Paenibacillaceae</taxon>
        <taxon>Paenibacillus</taxon>
    </lineage>
</organism>
<keyword evidence="7" id="KW-1185">Reference proteome</keyword>
<feature type="domain" description="Fumarate reductase/succinate dehydrogenase flavoprotein-like C-terminal" evidence="5">
    <location>
        <begin position="452"/>
        <end position="537"/>
    </location>
</feature>
<evidence type="ECO:0000313" key="6">
    <source>
        <dbReference type="EMBL" id="NMO96397.1"/>
    </source>
</evidence>
<dbReference type="Gene3D" id="3.50.50.60">
    <property type="entry name" value="FAD/NAD(P)-binding domain"/>
    <property type="match status" value="1"/>
</dbReference>
<feature type="active site" description="Proton acceptor" evidence="3">
    <location>
        <position position="289"/>
    </location>
</feature>
<dbReference type="AlphaFoldDB" id="A0A848M608"/>
<dbReference type="InterPro" id="IPR037099">
    <property type="entry name" value="Fum_R/Succ_DH_flav-like_C_sf"/>
</dbReference>
<accession>A0A848M608</accession>
<dbReference type="RefSeq" id="WP_169505174.1">
    <property type="nucleotide sequence ID" value="NZ_JABBPN010000009.1"/>
</dbReference>
<evidence type="ECO:0000259" key="5">
    <source>
        <dbReference type="Pfam" id="PF02910"/>
    </source>
</evidence>
<dbReference type="InterPro" id="IPR027477">
    <property type="entry name" value="Succ_DH/fumarate_Rdtase_cat_sf"/>
</dbReference>
<dbReference type="EMBL" id="JABBPN010000009">
    <property type="protein sequence ID" value="NMO96397.1"/>
    <property type="molecule type" value="Genomic_DNA"/>
</dbReference>